<keyword evidence="3" id="KW-1185">Reference proteome</keyword>
<accession>U6M7Q5</accession>
<dbReference type="InterPro" id="IPR036517">
    <property type="entry name" value="FF_domain_sf"/>
</dbReference>
<feature type="domain" description="FF" evidence="1">
    <location>
        <begin position="103"/>
        <end position="157"/>
    </location>
</feature>
<dbReference type="Pfam" id="PF01846">
    <property type="entry name" value="FF"/>
    <property type="match status" value="1"/>
</dbReference>
<dbReference type="GeneID" id="25339965"/>
<dbReference type="InterPro" id="IPR039726">
    <property type="entry name" value="Prp40-like"/>
</dbReference>
<evidence type="ECO:0000313" key="3">
    <source>
        <dbReference type="Proteomes" id="UP000030763"/>
    </source>
</evidence>
<dbReference type="VEuPathDB" id="ToxoDB:EMWEY_00059790"/>
<dbReference type="RefSeq" id="XP_013336681.1">
    <property type="nucleotide sequence ID" value="XM_013481227.1"/>
</dbReference>
<evidence type="ECO:0000313" key="2">
    <source>
        <dbReference type="EMBL" id="CDJ60036.1"/>
    </source>
</evidence>
<dbReference type="GO" id="GO:0045292">
    <property type="term" value="P:mRNA cis splicing, via spliceosome"/>
    <property type="evidence" value="ECO:0007669"/>
    <property type="project" value="InterPro"/>
</dbReference>
<dbReference type="EMBL" id="HG721213">
    <property type="protein sequence ID" value="CDJ60036.1"/>
    <property type="molecule type" value="Genomic_DNA"/>
</dbReference>
<dbReference type="Proteomes" id="UP000030763">
    <property type="component" value="Unassembled WGS sequence"/>
</dbReference>
<reference evidence="2" key="2">
    <citation type="submission" date="2013-10" db="EMBL/GenBank/DDBJ databases">
        <authorList>
            <person name="Aslett M."/>
        </authorList>
    </citation>
    <scope>NUCLEOTIDE SEQUENCE [LARGE SCALE GENOMIC DNA]</scope>
    <source>
        <strain evidence="2">Weybridge</strain>
    </source>
</reference>
<evidence type="ECO:0000259" key="1">
    <source>
        <dbReference type="Pfam" id="PF01846"/>
    </source>
</evidence>
<proteinExistence type="predicted"/>
<organism evidence="2 3">
    <name type="scientific">Eimeria maxima</name>
    <name type="common">Coccidian parasite</name>
    <dbReference type="NCBI Taxonomy" id="5804"/>
    <lineage>
        <taxon>Eukaryota</taxon>
        <taxon>Sar</taxon>
        <taxon>Alveolata</taxon>
        <taxon>Apicomplexa</taxon>
        <taxon>Conoidasida</taxon>
        <taxon>Coccidia</taxon>
        <taxon>Eucoccidiorida</taxon>
        <taxon>Eimeriorina</taxon>
        <taxon>Eimeriidae</taxon>
        <taxon>Eimeria</taxon>
    </lineage>
</organism>
<dbReference type="OrthoDB" id="187617at2759"/>
<dbReference type="Gene3D" id="1.10.10.440">
    <property type="entry name" value="FF domain"/>
    <property type="match status" value="1"/>
</dbReference>
<dbReference type="PANTHER" id="PTHR11864">
    <property type="entry name" value="PRE-MRNA-PROCESSING PROTEIN PRP40"/>
    <property type="match status" value="1"/>
</dbReference>
<dbReference type="GO" id="GO:0003723">
    <property type="term" value="F:RNA binding"/>
    <property type="evidence" value="ECO:0007669"/>
    <property type="project" value="TreeGrafter"/>
</dbReference>
<gene>
    <name evidence="2" type="ORF">EMWEY_00059790</name>
</gene>
<dbReference type="GO" id="GO:0071004">
    <property type="term" value="C:U2-type prespliceosome"/>
    <property type="evidence" value="ECO:0007669"/>
    <property type="project" value="TreeGrafter"/>
</dbReference>
<dbReference type="AlphaFoldDB" id="U6M7Q5"/>
<dbReference type="InterPro" id="IPR002713">
    <property type="entry name" value="FF_domain"/>
</dbReference>
<dbReference type="GO" id="GO:0005685">
    <property type="term" value="C:U1 snRNP"/>
    <property type="evidence" value="ECO:0007669"/>
    <property type="project" value="TreeGrafter"/>
</dbReference>
<protein>
    <submittedName>
        <fullName evidence="2">Formin binding protein, putative</fullName>
    </submittedName>
</protein>
<sequence>MQESERDDFFQEWMFDNEQMFKDKIKQRRREDVAMLEEILEQNPQEYPFQKKWVDVKDQLLSHPKLQNMMKIDVLQVWEEWVRHGYDQERKQRQAQNFRKERKRRDAFKELLQDAIDKGELSSRTDWVTFVSSISKDIRYTSMIGQSGSTPRELFNDKIYYLQQQHQYLQHLLKKYSDKSSIDLKDQHLTFNQ</sequence>
<reference evidence="2" key="1">
    <citation type="submission" date="2013-10" db="EMBL/GenBank/DDBJ databases">
        <title>Genomic analysis of the causative agents of coccidiosis in chickens.</title>
        <authorList>
            <person name="Reid A.J."/>
            <person name="Blake D."/>
            <person name="Billington K."/>
            <person name="Browne H."/>
            <person name="Dunn M."/>
            <person name="Hung S."/>
            <person name="Kawahara F."/>
            <person name="Miranda-Saavedra D."/>
            <person name="Mourier T."/>
            <person name="Nagra H."/>
            <person name="Otto T.D."/>
            <person name="Rawlings N."/>
            <person name="Sanchez A."/>
            <person name="Sanders M."/>
            <person name="Subramaniam C."/>
            <person name="Tay Y."/>
            <person name="Dear P."/>
            <person name="Doerig C."/>
            <person name="Gruber A."/>
            <person name="Parkinson J."/>
            <person name="Shirley M."/>
            <person name="Wan K.L."/>
            <person name="Berriman M."/>
            <person name="Tomley F."/>
            <person name="Pain A."/>
        </authorList>
    </citation>
    <scope>NUCLEOTIDE SEQUENCE [LARGE SCALE GENOMIC DNA]</scope>
    <source>
        <strain evidence="2">Weybridge</strain>
    </source>
</reference>
<dbReference type="SUPFAM" id="SSF81698">
    <property type="entry name" value="FF domain"/>
    <property type="match status" value="1"/>
</dbReference>
<dbReference type="PANTHER" id="PTHR11864:SF0">
    <property type="entry name" value="PRP40 PRE-MRNA PROCESSING FACTOR 40 HOMOLOG A (YEAST)"/>
    <property type="match status" value="1"/>
</dbReference>
<name>U6M7Q5_EIMMA</name>